<dbReference type="Pfam" id="PF07715">
    <property type="entry name" value="Plug"/>
    <property type="match status" value="1"/>
</dbReference>
<dbReference type="InterPro" id="IPR039426">
    <property type="entry name" value="TonB-dep_rcpt-like"/>
</dbReference>
<keyword evidence="2" id="KW-0732">Signal</keyword>
<dbReference type="Gene3D" id="2.60.40.1930">
    <property type="match status" value="1"/>
</dbReference>
<keyword evidence="1" id="KW-0998">Cell outer membrane</keyword>
<keyword evidence="1" id="KW-1134">Transmembrane beta strand</keyword>
<keyword evidence="1" id="KW-0472">Membrane</keyword>
<dbReference type="Proteomes" id="UP000184050">
    <property type="component" value="Unassembled WGS sequence"/>
</dbReference>
<comment type="subcellular location">
    <subcellularLocation>
        <location evidence="1">Cell outer membrane</location>
        <topology evidence="1">Multi-pass membrane protein</topology>
    </subcellularLocation>
</comment>
<dbReference type="EMBL" id="FQZE01000001">
    <property type="protein sequence ID" value="SHI34014.1"/>
    <property type="molecule type" value="Genomic_DNA"/>
</dbReference>
<reference evidence="4 5" key="1">
    <citation type="submission" date="2016-11" db="EMBL/GenBank/DDBJ databases">
        <authorList>
            <person name="Jaros S."/>
            <person name="Januszkiewicz K."/>
            <person name="Wedrychowicz H."/>
        </authorList>
    </citation>
    <scope>NUCLEOTIDE SEQUENCE [LARGE SCALE GENOMIC DNA]</scope>
    <source>
        <strain evidence="4 5">DSM 27063</strain>
    </source>
</reference>
<dbReference type="GO" id="GO:0009279">
    <property type="term" value="C:cell outer membrane"/>
    <property type="evidence" value="ECO:0007669"/>
    <property type="project" value="UniProtKB-SubCell"/>
</dbReference>
<feature type="chain" id="PRO_5013087555" evidence="2">
    <location>
        <begin position="22"/>
        <end position="830"/>
    </location>
</feature>
<dbReference type="PROSITE" id="PS52016">
    <property type="entry name" value="TONB_DEPENDENT_REC_3"/>
    <property type="match status" value="1"/>
</dbReference>
<dbReference type="RefSeq" id="WP_073164066.1">
    <property type="nucleotide sequence ID" value="NZ_FQZE01000001.1"/>
</dbReference>
<evidence type="ECO:0000313" key="5">
    <source>
        <dbReference type="Proteomes" id="UP000184050"/>
    </source>
</evidence>
<accession>A0A1M6ABW6</accession>
<feature type="signal peptide" evidence="2">
    <location>
        <begin position="1"/>
        <end position="21"/>
    </location>
</feature>
<dbReference type="Gene3D" id="2.170.130.10">
    <property type="entry name" value="TonB-dependent receptor, plug domain"/>
    <property type="match status" value="1"/>
</dbReference>
<evidence type="ECO:0000256" key="2">
    <source>
        <dbReference type="SAM" id="SignalP"/>
    </source>
</evidence>
<dbReference type="SUPFAM" id="SSF56935">
    <property type="entry name" value="Porins"/>
    <property type="match status" value="1"/>
</dbReference>
<keyword evidence="1" id="KW-0813">Transport</keyword>
<evidence type="ECO:0000313" key="4">
    <source>
        <dbReference type="EMBL" id="SHI34014.1"/>
    </source>
</evidence>
<evidence type="ECO:0000259" key="3">
    <source>
        <dbReference type="Pfam" id="PF07715"/>
    </source>
</evidence>
<keyword evidence="4" id="KW-0675">Receptor</keyword>
<protein>
    <submittedName>
        <fullName evidence="4">TonB-dependent Receptor Plug Domain</fullName>
    </submittedName>
</protein>
<name>A0A1M6ABW6_9BACT</name>
<dbReference type="AlphaFoldDB" id="A0A1M6ABW6"/>
<proteinExistence type="inferred from homology"/>
<comment type="similarity">
    <text evidence="1">Belongs to the TonB-dependent receptor family.</text>
</comment>
<feature type="domain" description="TonB-dependent receptor plug" evidence="3">
    <location>
        <begin position="620"/>
        <end position="723"/>
    </location>
</feature>
<keyword evidence="5" id="KW-1185">Reference proteome</keyword>
<dbReference type="InterPro" id="IPR012910">
    <property type="entry name" value="Plug_dom"/>
</dbReference>
<dbReference type="OrthoDB" id="679547at2"/>
<organism evidence="4 5">
    <name type="scientific">Tangfeifania diversioriginum</name>
    <dbReference type="NCBI Taxonomy" id="1168035"/>
    <lineage>
        <taxon>Bacteria</taxon>
        <taxon>Pseudomonadati</taxon>
        <taxon>Bacteroidota</taxon>
        <taxon>Bacteroidia</taxon>
        <taxon>Marinilabiliales</taxon>
        <taxon>Prolixibacteraceae</taxon>
        <taxon>Tangfeifania</taxon>
    </lineage>
</organism>
<sequence>MKTKIALFVLFVLGSLTGTMAQSIETWVDSSEKVPVEKIYLHTDREFYFTGETIRFKSYLTDSRSGKLIPGAENIYINLVHESGAIVSETILLSLNGQSHSGITLPDTLKEGGYILQAFTNYLLNFGEASFFQKPLKIAHPAGSLRAIDRIERSAASREMAADASFLPEGGVLLENTSNLVAFKITDKNGYGIDASGAVIDQTGETVTDFKTDYRGMGIFFLTPERGKSYHATINGFPSFRFSFDSLVSTEGTKIQLINHTSNKLIINTKENSGKFNGETFYIANMHRGEVLFYRPVKIETEDQVLKFDSKMLKGGINRLVLLNSNLKPVSERLLFSKNFKMNELEVTTDSVSYAQRSEIKLNISGKNSSSAQKEGHLSLTVVHENAFPESGVSQHILSSLLIDSELNGFAGPSADYFTDAGLPSESKLRLLMLTSGWSSYFWNNVPPMNKPLEFKQTAGIDLKGVATDVITGQPIDEGEISLVIEKDAEMAFLTDTTGKTGEFTFPGLVFNDTAKVLVQAKNEKGRQNTAIMLNPVLKKITPQKSDLMQAAGFPDVPADLHRIKYTAVQEWNRFDAKQRAKAERLHTSEPVRSPVENDSHFRIYENADHVVQVPQNEASSGNILDFLSGKVPGLDINSEQVSIRGTSNFDGNSTPLFLIDGVPLLTGNNTARTGPGSNEEEQPDQHVIETVKSIPMGDIDKVEILKSSQNLATFGTEGSNGVIAIYTRRGDKDIPARAVKGMIEKSISGYAPAKKFYVPKYTPENKNWETPDYRTTLFWEPEISLKNDSVEYVFSSSDQSGTYKIFVEGINEEGEICLGKAQFVVEEQK</sequence>
<keyword evidence="1" id="KW-0812">Transmembrane</keyword>
<dbReference type="InterPro" id="IPR037066">
    <property type="entry name" value="Plug_dom_sf"/>
</dbReference>
<evidence type="ECO:0000256" key="1">
    <source>
        <dbReference type="PROSITE-ProRule" id="PRU01360"/>
    </source>
</evidence>
<dbReference type="STRING" id="1168035.SAMN05444280_101150"/>
<gene>
    <name evidence="4" type="ORF">SAMN05444280_101150</name>
</gene>